<proteinExistence type="predicted"/>
<organism evidence="1 2">
    <name type="scientific">Tuber melanosporum (strain Mel28)</name>
    <name type="common">Perigord black truffle</name>
    <dbReference type="NCBI Taxonomy" id="656061"/>
    <lineage>
        <taxon>Eukaryota</taxon>
        <taxon>Fungi</taxon>
        <taxon>Dikarya</taxon>
        <taxon>Ascomycota</taxon>
        <taxon>Pezizomycotina</taxon>
        <taxon>Pezizomycetes</taxon>
        <taxon>Pezizales</taxon>
        <taxon>Tuberaceae</taxon>
        <taxon>Tuber</taxon>
    </lineage>
</organism>
<name>D5GHD6_TUBMM</name>
<dbReference type="EMBL" id="FN430318">
    <property type="protein sequence ID" value="CAZ83929.1"/>
    <property type="molecule type" value="Genomic_DNA"/>
</dbReference>
<keyword evidence="2" id="KW-1185">Reference proteome</keyword>
<evidence type="ECO:0000313" key="1">
    <source>
        <dbReference type="EMBL" id="CAZ83929.1"/>
    </source>
</evidence>
<evidence type="ECO:0000313" key="2">
    <source>
        <dbReference type="Proteomes" id="UP000006911"/>
    </source>
</evidence>
<dbReference type="AlphaFoldDB" id="D5GHD6"/>
<dbReference type="KEGG" id="tml:GSTUM_00007814001"/>
<reference evidence="1 2" key="1">
    <citation type="journal article" date="2010" name="Nature">
        <title>Perigord black truffle genome uncovers evolutionary origins and mechanisms of symbiosis.</title>
        <authorList>
            <person name="Martin F."/>
            <person name="Kohler A."/>
            <person name="Murat C."/>
            <person name="Balestrini R."/>
            <person name="Coutinho P.M."/>
            <person name="Jaillon O."/>
            <person name="Montanini B."/>
            <person name="Morin E."/>
            <person name="Noel B."/>
            <person name="Percudani R."/>
            <person name="Porcel B."/>
            <person name="Rubini A."/>
            <person name="Amicucci A."/>
            <person name="Amselem J."/>
            <person name="Anthouard V."/>
            <person name="Arcioni S."/>
            <person name="Artiguenave F."/>
            <person name="Aury J.M."/>
            <person name="Ballario P."/>
            <person name="Bolchi A."/>
            <person name="Brenna A."/>
            <person name="Brun A."/>
            <person name="Buee M."/>
            <person name="Cantarel B."/>
            <person name="Chevalier G."/>
            <person name="Couloux A."/>
            <person name="Da Silva C."/>
            <person name="Denoeud F."/>
            <person name="Duplessis S."/>
            <person name="Ghignone S."/>
            <person name="Hilselberger B."/>
            <person name="Iotti M."/>
            <person name="Marcais B."/>
            <person name="Mello A."/>
            <person name="Miranda M."/>
            <person name="Pacioni G."/>
            <person name="Quesneville H."/>
            <person name="Riccioni C."/>
            <person name="Ruotolo R."/>
            <person name="Splivallo R."/>
            <person name="Stocchi V."/>
            <person name="Tisserant E."/>
            <person name="Viscomi A.R."/>
            <person name="Zambonelli A."/>
            <person name="Zampieri E."/>
            <person name="Henrissat B."/>
            <person name="Lebrun M.H."/>
            <person name="Paolocci F."/>
            <person name="Bonfante P."/>
            <person name="Ottonello S."/>
            <person name="Wincker P."/>
        </authorList>
    </citation>
    <scope>NUCLEOTIDE SEQUENCE [LARGE SCALE GENOMIC DNA]</scope>
    <source>
        <strain evidence="1 2">Mel28</strain>
    </source>
</reference>
<gene>
    <name evidence="1" type="ORF">GSTUM_00007814001</name>
</gene>
<dbReference type="HOGENOM" id="CLU_1994280_0_0_1"/>
<dbReference type="Proteomes" id="UP000006911">
    <property type="component" value="Unassembled WGS sequence"/>
</dbReference>
<accession>D5GHD6</accession>
<sequence>MLRWSAADGRSSSDRDCSKRLNQALVGKGGEGGGGSTRGIQWNKAARVRMPTMHYPVDTRVIICPALAESGGMGCVMLWAVVVGGRGSDLGWKSGKRGSVVAHSGSTGCSGGTGAYCYQWIAVLP</sequence>
<protein>
    <submittedName>
        <fullName evidence="1">(Perigord truffle) hypothetical protein</fullName>
    </submittedName>
</protein>
<dbReference type="InParanoid" id="D5GHD6"/>